<dbReference type="EMBL" id="CAHIKZ030003474">
    <property type="protein sequence ID" value="CAE1300779.1"/>
    <property type="molecule type" value="Genomic_DNA"/>
</dbReference>
<evidence type="ECO:0000313" key="2">
    <source>
        <dbReference type="Proteomes" id="UP000597762"/>
    </source>
</evidence>
<sequence>MLFGFSNETLYPAAHCAHRCYFVSRSKHCTQQLTVLTDVILFLERNTTLFGFSNETLYPAANCAHRRYLVSRTKHCTQQLTVLTDVIWFLERNTVPSSSLCSQTLFGFSNETLYPAANCAHRRYLVSRTKHCTQQLTVLTDVIWFLERNTVPSSSLCSQTLFGFSNETLYPAANCAHRRYLVSLLKHCTQQLTVLTDIIWFLDRNTLPSSLCSQMLFGFLIETLYSAAHRAHRCYLLSRKRVQ</sequence>
<proteinExistence type="predicted"/>
<keyword evidence="2" id="KW-1185">Reference proteome</keyword>
<accession>A0A812DDX0</accession>
<gene>
    <name evidence="1" type="ORF">SPHA_54077</name>
</gene>
<reference evidence="1" key="1">
    <citation type="submission" date="2021-01" db="EMBL/GenBank/DDBJ databases">
        <authorList>
            <person name="Li R."/>
            <person name="Bekaert M."/>
        </authorList>
    </citation>
    <scope>NUCLEOTIDE SEQUENCE</scope>
    <source>
        <strain evidence="1">Farmed</strain>
    </source>
</reference>
<evidence type="ECO:0000313" key="1">
    <source>
        <dbReference type="EMBL" id="CAE1300779.1"/>
    </source>
</evidence>
<dbReference type="AlphaFoldDB" id="A0A812DDX0"/>
<name>A0A812DDX0_ACAPH</name>
<organism evidence="1 2">
    <name type="scientific">Acanthosepion pharaonis</name>
    <name type="common">Pharaoh cuttlefish</name>
    <name type="synonym">Sepia pharaonis</name>
    <dbReference type="NCBI Taxonomy" id="158019"/>
    <lineage>
        <taxon>Eukaryota</taxon>
        <taxon>Metazoa</taxon>
        <taxon>Spiralia</taxon>
        <taxon>Lophotrochozoa</taxon>
        <taxon>Mollusca</taxon>
        <taxon>Cephalopoda</taxon>
        <taxon>Coleoidea</taxon>
        <taxon>Decapodiformes</taxon>
        <taxon>Sepiida</taxon>
        <taxon>Sepiina</taxon>
        <taxon>Sepiidae</taxon>
        <taxon>Acanthosepion</taxon>
    </lineage>
</organism>
<protein>
    <submittedName>
        <fullName evidence="1">Uncharacterized protein</fullName>
    </submittedName>
</protein>
<comment type="caution">
    <text evidence="1">The sequence shown here is derived from an EMBL/GenBank/DDBJ whole genome shotgun (WGS) entry which is preliminary data.</text>
</comment>
<dbReference type="Proteomes" id="UP000597762">
    <property type="component" value="Unassembled WGS sequence"/>
</dbReference>